<protein>
    <submittedName>
        <fullName evidence="2">Uncharacterized protein</fullName>
    </submittedName>
</protein>
<dbReference type="EMBL" id="JAGTJJ010000001">
    <property type="protein sequence ID" value="MDC3979622.1"/>
    <property type="molecule type" value="Genomic_DNA"/>
</dbReference>
<name>A0A9X3WWY1_9BACT</name>
<evidence type="ECO:0000313" key="3">
    <source>
        <dbReference type="Proteomes" id="UP001151081"/>
    </source>
</evidence>
<proteinExistence type="predicted"/>
<evidence type="ECO:0000256" key="1">
    <source>
        <dbReference type="SAM" id="MobiDB-lite"/>
    </source>
</evidence>
<comment type="caution">
    <text evidence="2">The sequence shown here is derived from an EMBL/GenBank/DDBJ whole genome shotgun (WGS) entry which is preliminary data.</text>
</comment>
<feature type="region of interest" description="Disordered" evidence="1">
    <location>
        <begin position="1"/>
        <end position="20"/>
    </location>
</feature>
<dbReference type="AlphaFoldDB" id="A0A9X3WWY1"/>
<accession>A0A9X3WWY1</accession>
<organism evidence="2 3">
    <name type="scientific">Polyangium jinanense</name>
    <dbReference type="NCBI Taxonomy" id="2829994"/>
    <lineage>
        <taxon>Bacteria</taxon>
        <taxon>Pseudomonadati</taxon>
        <taxon>Myxococcota</taxon>
        <taxon>Polyangia</taxon>
        <taxon>Polyangiales</taxon>
        <taxon>Polyangiaceae</taxon>
        <taxon>Polyangium</taxon>
    </lineage>
</organism>
<reference evidence="2 3" key="1">
    <citation type="submission" date="2021-04" db="EMBL/GenBank/DDBJ databases">
        <title>Genome analysis of Polyangium sp.</title>
        <authorList>
            <person name="Li Y."/>
            <person name="Wang J."/>
        </authorList>
    </citation>
    <scope>NUCLEOTIDE SEQUENCE [LARGE SCALE GENOMIC DNA]</scope>
    <source>
        <strain evidence="2 3">SDU14</strain>
    </source>
</reference>
<gene>
    <name evidence="2" type="ORF">KEG57_03855</name>
</gene>
<evidence type="ECO:0000313" key="2">
    <source>
        <dbReference type="EMBL" id="MDC3979622.1"/>
    </source>
</evidence>
<dbReference type="Proteomes" id="UP001151081">
    <property type="component" value="Unassembled WGS sequence"/>
</dbReference>
<sequence>MFGAINERRKKTHTRDNETPIDDQDAFVIYALTEIVAREVLRRGEEAPVD</sequence>
<keyword evidence="3" id="KW-1185">Reference proteome</keyword>
<dbReference type="RefSeq" id="WP_272417945.1">
    <property type="nucleotide sequence ID" value="NZ_JAGTJJ010000001.1"/>
</dbReference>